<sequence>MIINQCDHDAWPTKMIFLFVVILGTFLTPNASGDTVEGCDSPQYLEIGSKGVLNCFFNGHQLTVIWCNTTGQYSLTPIMKIIGGGKRGKGYISGEYDMYLNGSLIINEVSIEHEQTYTAIKSDSPTGTPSFYKVIVVTTVKPDVGHPVVDQCKSDETSCFIEVDRRTRLRCHVQNTRPAVDLMWYMSTSHEKYFQLSTNYTDDGITYTSENTITDFLYESSLLSLLVCRGNSQPPLLQQNEVFVLTENINTSAGVQSDQKMFELGSKVILSCSQTKGDFTVWKKSENLTNHYTVLAFAAFNISKSYYDEYKLTSEGSLIIHSVKEQNVGFYQCTFQNDVTMVKRLFHVNVYVPVIPLVTGCIQSEPCILPVTSEGTLHCCVTGIRERVNLEWKIVENSSSPAIIFTAQRVVVSPNGDSYDVCMTSHYQIHQITGQILKIKCQISGQYLNNSSTTVHLVLTKDYATRSTSNQSERYLSSWQLYVAIAIVVSGILTVKMFLGCTFSRLCSRVSKGCYLDNVKVLV</sequence>
<evidence type="ECO:0000256" key="3">
    <source>
        <dbReference type="ARBA" id="ARBA00023136"/>
    </source>
</evidence>
<evidence type="ECO:0000256" key="6">
    <source>
        <dbReference type="SAM" id="SignalP"/>
    </source>
</evidence>
<dbReference type="AlphaFoldDB" id="A0A9Q0YM56"/>
<dbReference type="PANTHER" id="PTHR12080:SF48">
    <property type="entry name" value="IMMUNOGLOBULIN SUBTYPE DOMAIN-CONTAINING PROTEIN"/>
    <property type="match status" value="1"/>
</dbReference>
<name>A0A9Q0YM56_HOLLE</name>
<keyword evidence="3 5" id="KW-0472">Membrane</keyword>
<evidence type="ECO:0000313" key="8">
    <source>
        <dbReference type="EMBL" id="KAJ8023865.1"/>
    </source>
</evidence>
<keyword evidence="9" id="KW-1185">Reference proteome</keyword>
<evidence type="ECO:0000313" key="9">
    <source>
        <dbReference type="Proteomes" id="UP001152320"/>
    </source>
</evidence>
<dbReference type="Gene3D" id="2.60.40.10">
    <property type="entry name" value="Immunoglobulins"/>
    <property type="match status" value="1"/>
</dbReference>
<evidence type="ECO:0000256" key="2">
    <source>
        <dbReference type="ARBA" id="ARBA00022729"/>
    </source>
</evidence>
<dbReference type="PROSITE" id="PS50835">
    <property type="entry name" value="IG_LIKE"/>
    <property type="match status" value="1"/>
</dbReference>
<comment type="subcellular location">
    <subcellularLocation>
        <location evidence="1">Membrane</location>
    </subcellularLocation>
</comment>
<feature type="domain" description="Ig-like" evidence="7">
    <location>
        <begin position="129"/>
        <end position="349"/>
    </location>
</feature>
<evidence type="ECO:0000259" key="7">
    <source>
        <dbReference type="PROSITE" id="PS50835"/>
    </source>
</evidence>
<feature type="signal peptide" evidence="6">
    <location>
        <begin position="1"/>
        <end position="33"/>
    </location>
</feature>
<dbReference type="InterPro" id="IPR003599">
    <property type="entry name" value="Ig_sub"/>
</dbReference>
<dbReference type="SMART" id="SM00409">
    <property type="entry name" value="IG"/>
    <property type="match status" value="2"/>
</dbReference>
<gene>
    <name evidence="8" type="ORF">HOLleu_36429</name>
</gene>
<dbReference type="InterPro" id="IPR036179">
    <property type="entry name" value="Ig-like_dom_sf"/>
</dbReference>
<dbReference type="InterPro" id="IPR007110">
    <property type="entry name" value="Ig-like_dom"/>
</dbReference>
<dbReference type="GO" id="GO:0016020">
    <property type="term" value="C:membrane"/>
    <property type="evidence" value="ECO:0007669"/>
    <property type="project" value="UniProtKB-SubCell"/>
</dbReference>
<evidence type="ECO:0000256" key="1">
    <source>
        <dbReference type="ARBA" id="ARBA00004370"/>
    </source>
</evidence>
<keyword evidence="4" id="KW-0325">Glycoprotein</keyword>
<dbReference type="SUPFAM" id="SSF48726">
    <property type="entry name" value="Immunoglobulin"/>
    <property type="match status" value="2"/>
</dbReference>
<dbReference type="PANTHER" id="PTHR12080">
    <property type="entry name" value="SIGNALING LYMPHOCYTIC ACTIVATION MOLECULE"/>
    <property type="match status" value="1"/>
</dbReference>
<comment type="caution">
    <text evidence="8">The sequence shown here is derived from an EMBL/GenBank/DDBJ whole genome shotgun (WGS) entry which is preliminary data.</text>
</comment>
<feature type="transmembrane region" description="Helical" evidence="5">
    <location>
        <begin position="479"/>
        <end position="499"/>
    </location>
</feature>
<keyword evidence="5" id="KW-0812">Transmembrane</keyword>
<evidence type="ECO:0000256" key="5">
    <source>
        <dbReference type="SAM" id="Phobius"/>
    </source>
</evidence>
<dbReference type="EMBL" id="JAIZAY010000019">
    <property type="protein sequence ID" value="KAJ8023865.1"/>
    <property type="molecule type" value="Genomic_DNA"/>
</dbReference>
<keyword evidence="5" id="KW-1133">Transmembrane helix</keyword>
<dbReference type="InterPro" id="IPR013783">
    <property type="entry name" value="Ig-like_fold"/>
</dbReference>
<keyword evidence="2 6" id="KW-0732">Signal</keyword>
<proteinExistence type="predicted"/>
<organism evidence="8 9">
    <name type="scientific">Holothuria leucospilota</name>
    <name type="common">Black long sea cucumber</name>
    <name type="synonym">Mertensiothuria leucospilota</name>
    <dbReference type="NCBI Taxonomy" id="206669"/>
    <lineage>
        <taxon>Eukaryota</taxon>
        <taxon>Metazoa</taxon>
        <taxon>Echinodermata</taxon>
        <taxon>Eleutherozoa</taxon>
        <taxon>Echinozoa</taxon>
        <taxon>Holothuroidea</taxon>
        <taxon>Aspidochirotacea</taxon>
        <taxon>Aspidochirotida</taxon>
        <taxon>Holothuriidae</taxon>
        <taxon>Holothuria</taxon>
    </lineage>
</organism>
<accession>A0A9Q0YM56</accession>
<dbReference type="InterPro" id="IPR015631">
    <property type="entry name" value="CD2/SLAM_rcpt"/>
</dbReference>
<protein>
    <recommendedName>
        <fullName evidence="7">Ig-like domain-containing protein</fullName>
    </recommendedName>
</protein>
<dbReference type="Proteomes" id="UP001152320">
    <property type="component" value="Chromosome 19"/>
</dbReference>
<reference evidence="8" key="1">
    <citation type="submission" date="2021-10" db="EMBL/GenBank/DDBJ databases">
        <title>Tropical sea cucumber genome reveals ecological adaptation and Cuvierian tubules defense mechanism.</title>
        <authorList>
            <person name="Chen T."/>
        </authorList>
    </citation>
    <scope>NUCLEOTIDE SEQUENCE</scope>
    <source>
        <strain evidence="8">Nanhai2018</strain>
        <tissue evidence="8">Muscle</tissue>
    </source>
</reference>
<evidence type="ECO:0000256" key="4">
    <source>
        <dbReference type="ARBA" id="ARBA00023180"/>
    </source>
</evidence>
<feature type="chain" id="PRO_5040306912" description="Ig-like domain-containing protein" evidence="6">
    <location>
        <begin position="34"/>
        <end position="523"/>
    </location>
</feature>